<dbReference type="PANTHER" id="PTHR47894">
    <property type="entry name" value="HTH-TYPE TRANSCRIPTIONAL REGULATOR GADX"/>
    <property type="match status" value="1"/>
</dbReference>
<evidence type="ECO:0000256" key="1">
    <source>
        <dbReference type="ARBA" id="ARBA00023015"/>
    </source>
</evidence>
<dbReference type="Pfam" id="PF12625">
    <property type="entry name" value="Arabinose_bd"/>
    <property type="match status" value="1"/>
</dbReference>
<dbReference type="SUPFAM" id="SSF46689">
    <property type="entry name" value="Homeodomain-like"/>
    <property type="match status" value="1"/>
</dbReference>
<keyword evidence="6" id="KW-1185">Reference proteome</keyword>
<evidence type="ECO:0000256" key="2">
    <source>
        <dbReference type="ARBA" id="ARBA00023125"/>
    </source>
</evidence>
<dbReference type="Proteomes" id="UP001248581">
    <property type="component" value="Chromosome"/>
</dbReference>
<dbReference type="Gene3D" id="1.10.10.60">
    <property type="entry name" value="Homeodomain-like"/>
    <property type="match status" value="1"/>
</dbReference>
<keyword evidence="3" id="KW-0804">Transcription</keyword>
<dbReference type="RefSeq" id="WP_348389389.1">
    <property type="nucleotide sequence ID" value="NZ_CP134146.1"/>
</dbReference>
<keyword evidence="2" id="KW-0238">DNA-binding</keyword>
<evidence type="ECO:0000259" key="4">
    <source>
        <dbReference type="PROSITE" id="PS01124"/>
    </source>
</evidence>
<protein>
    <submittedName>
        <fullName evidence="5">AraC family transcriptional regulator ligand-binding domain-containing protein</fullName>
    </submittedName>
</protein>
<dbReference type="EMBL" id="CP134146">
    <property type="protein sequence ID" value="WNC70248.1"/>
    <property type="molecule type" value="Genomic_DNA"/>
</dbReference>
<dbReference type="InterPro" id="IPR009057">
    <property type="entry name" value="Homeodomain-like_sf"/>
</dbReference>
<dbReference type="InterPro" id="IPR018060">
    <property type="entry name" value="HTH_AraC"/>
</dbReference>
<accession>A0ABY9TN00</accession>
<reference evidence="6" key="1">
    <citation type="submission" date="2023-09" db="EMBL/GenBank/DDBJ databases">
        <authorList>
            <person name="Li S."/>
            <person name="Li X."/>
            <person name="Zhang C."/>
            <person name="Zhao Z."/>
        </authorList>
    </citation>
    <scope>NUCLEOTIDE SEQUENCE [LARGE SCALE GENOMIC DNA]</scope>
    <source>
        <strain evidence="6">SQ345</strain>
    </source>
</reference>
<evidence type="ECO:0000256" key="3">
    <source>
        <dbReference type="ARBA" id="ARBA00023163"/>
    </source>
</evidence>
<dbReference type="PROSITE" id="PS01124">
    <property type="entry name" value="HTH_ARAC_FAMILY_2"/>
    <property type="match status" value="1"/>
</dbReference>
<proteinExistence type="predicted"/>
<name>A0ABY9TN00_9GAMM</name>
<dbReference type="SMART" id="SM00342">
    <property type="entry name" value="HTH_ARAC"/>
    <property type="match status" value="1"/>
</dbReference>
<gene>
    <name evidence="5" type="ORF">RI845_08930</name>
</gene>
<dbReference type="PANTHER" id="PTHR47894:SF1">
    <property type="entry name" value="HTH-TYPE TRANSCRIPTIONAL REGULATOR VQSM"/>
    <property type="match status" value="1"/>
</dbReference>
<feature type="domain" description="HTH araC/xylS-type" evidence="4">
    <location>
        <begin position="235"/>
        <end position="333"/>
    </location>
</feature>
<evidence type="ECO:0000313" key="5">
    <source>
        <dbReference type="EMBL" id="WNC70248.1"/>
    </source>
</evidence>
<evidence type="ECO:0000313" key="6">
    <source>
        <dbReference type="Proteomes" id="UP001248581"/>
    </source>
</evidence>
<organism evidence="5 6">
    <name type="scientific">Thalassotalea nanhaiensis</name>
    <dbReference type="NCBI Taxonomy" id="3065648"/>
    <lineage>
        <taxon>Bacteria</taxon>
        <taxon>Pseudomonadati</taxon>
        <taxon>Pseudomonadota</taxon>
        <taxon>Gammaproteobacteria</taxon>
        <taxon>Alteromonadales</taxon>
        <taxon>Colwelliaceae</taxon>
        <taxon>Thalassotalea</taxon>
    </lineage>
</organism>
<dbReference type="InterPro" id="IPR032687">
    <property type="entry name" value="AraC-type_N"/>
</dbReference>
<keyword evidence="1" id="KW-0805">Transcription regulation</keyword>
<dbReference type="Pfam" id="PF12833">
    <property type="entry name" value="HTH_18"/>
    <property type="match status" value="1"/>
</dbReference>
<sequence length="339" mass="39235">MSPNSQIEKNEKWLLQLLENVGIDCEVLQNKLPKHFESMLTNSAEISIDELEVILSVLEDITSDHHIGIKLAKGTLIKDLGIYGYLLEQSNTIKTFLETSIKYYPILYRPAKLELLPKKSYMSFRYSDSIPTKNSHRHDNEWTLAWFVDQISQKLDFDWKPLKVCFSNPAPTDITPLTEVFGENLFFNQPYNSFDIETKLLLRRYSSVNENLINVIKPIADQIIDKMVIEECFEAKVRILIMKNLSDNMLSSEVIAKELFMSISTLKRRLAKLGLSFRKVKEEVLLYIAKSLLSENKLSINQIGLSLGYSEHSAFNHFFLRKTNHSPSYYRKQAKAKLI</sequence>